<evidence type="ECO:0000256" key="1">
    <source>
        <dbReference type="ARBA" id="ARBA00008050"/>
    </source>
</evidence>
<dbReference type="InterPro" id="IPR027417">
    <property type="entry name" value="P-loop_NTPase"/>
</dbReference>
<evidence type="ECO:0000259" key="11">
    <source>
        <dbReference type="PROSITE" id="PS50162"/>
    </source>
</evidence>
<dbReference type="GO" id="GO:0140664">
    <property type="term" value="F:ATP-dependent DNA damage sensor activity"/>
    <property type="evidence" value="ECO:0007669"/>
    <property type="project" value="InterPro"/>
</dbReference>
<dbReference type="SUPFAM" id="SSF52540">
    <property type="entry name" value="P-loop containing nucleoside triphosphate hydrolases"/>
    <property type="match status" value="1"/>
</dbReference>
<evidence type="ECO:0000313" key="13">
    <source>
        <dbReference type="EMBL" id="MUN28639.1"/>
    </source>
</evidence>
<dbReference type="InterPro" id="IPR013632">
    <property type="entry name" value="Rad51_C"/>
</dbReference>
<dbReference type="NCBIfam" id="TIGR02236">
    <property type="entry name" value="recomb_radA"/>
    <property type="match status" value="1"/>
</dbReference>
<name>A0A6A9QKJ5_SULME</name>
<dbReference type="FunFam" id="3.40.50.300:FF:002052">
    <property type="entry name" value="DNA repair protein RAD51 homolog"/>
    <property type="match status" value="1"/>
</dbReference>
<evidence type="ECO:0000259" key="12">
    <source>
        <dbReference type="PROSITE" id="PS50163"/>
    </source>
</evidence>
<protein>
    <recommendedName>
        <fullName evidence="2 9">DNA repair and recombination protein RadA</fullName>
    </recommendedName>
</protein>
<sequence length="327" mass="36288">MGDQVQENLSKKSVRSIDELPGVSQNILTKLQEAGYPTIESIAIASAQDLSVAAGIPLTTAQKIIKEARESLDIKFKTALEIKKERLTVKKITTSSQALDGLLGGGIETRTMTEFFGEYGTGKTQICHQISVNVQLPPEKGGLNGKAVYIDTEGTFRWERIEAMAKGQGLDPEQVMNNIYFIRAVNSDHQMAIVDELQEKIVEDPSIKLIVVDSVMAQFRADYTGRENLAARQQKLNKHLHQLTKLAEMYDIAVVITNQVMARPDMFYGDPTTAVGGHTLYHVPGIRLQVKRSRGNKRIARMIDAPHLPEGEVVFEITEEGVRDSQE</sequence>
<reference evidence="13 14" key="1">
    <citation type="submission" date="2019-10" db="EMBL/GenBank/DDBJ databases">
        <title>Sequencing and Assembly of Multiple Reported Metal-Biooxidizing Members of the Extremely Thermoacidophilic Archaeal Family Sulfolobaceae.</title>
        <authorList>
            <person name="Counts J.A."/>
            <person name="Kelly R.M."/>
        </authorList>
    </citation>
    <scope>NUCLEOTIDE SEQUENCE [LARGE SCALE GENOMIC DNA]</scope>
    <source>
        <strain evidence="13 14">DSM 6482</strain>
    </source>
</reference>
<dbReference type="NCBIfam" id="NF003301">
    <property type="entry name" value="PRK04301.1"/>
    <property type="match status" value="1"/>
</dbReference>
<keyword evidence="7 10" id="KW-0233">DNA recombination</keyword>
<keyword evidence="14" id="KW-1185">Reference proteome</keyword>
<dbReference type="AlphaFoldDB" id="A0A6A9QKJ5"/>
<comment type="caution">
    <text evidence="13">The sequence shown here is derived from an EMBL/GenBank/DDBJ whole genome shotgun (WGS) entry which is preliminary data.</text>
</comment>
<keyword evidence="5" id="KW-0067">ATP-binding</keyword>
<dbReference type="SMART" id="SM00382">
    <property type="entry name" value="AAA"/>
    <property type="match status" value="1"/>
</dbReference>
<dbReference type="InterPro" id="IPR020587">
    <property type="entry name" value="RecA_monomer-monomer_interface"/>
</dbReference>
<evidence type="ECO:0000313" key="14">
    <source>
        <dbReference type="Proteomes" id="UP000470772"/>
    </source>
</evidence>
<dbReference type="SUPFAM" id="SSF47794">
    <property type="entry name" value="Rad51 N-terminal domain-like"/>
    <property type="match status" value="1"/>
</dbReference>
<dbReference type="PANTHER" id="PTHR22942:SF30">
    <property type="entry name" value="MEIOTIC RECOMBINATION PROTEIN DMC1_LIM15 HOMOLOG"/>
    <property type="match status" value="1"/>
</dbReference>
<evidence type="ECO:0000256" key="4">
    <source>
        <dbReference type="ARBA" id="ARBA00022763"/>
    </source>
</evidence>
<proteinExistence type="inferred from homology"/>
<dbReference type="GO" id="GO:0005524">
    <property type="term" value="F:ATP binding"/>
    <property type="evidence" value="ECO:0007669"/>
    <property type="project" value="UniProtKB-KW"/>
</dbReference>
<dbReference type="PIRSF" id="PIRSF005856">
    <property type="entry name" value="Rad51"/>
    <property type="match status" value="1"/>
</dbReference>
<accession>A0A6A9QKJ5</accession>
<gene>
    <name evidence="13" type="primary">radA</name>
    <name evidence="13" type="ORF">GC250_04095</name>
</gene>
<evidence type="ECO:0000256" key="5">
    <source>
        <dbReference type="ARBA" id="ARBA00022840"/>
    </source>
</evidence>
<dbReference type="InterPro" id="IPR020588">
    <property type="entry name" value="RecA_ATP-bd"/>
</dbReference>
<dbReference type="Gene3D" id="1.10.150.20">
    <property type="entry name" value="5' to 3' exonuclease, C-terminal subdomain"/>
    <property type="match status" value="1"/>
</dbReference>
<dbReference type="InterPro" id="IPR011938">
    <property type="entry name" value="DNA_recomb/repair_RadA"/>
</dbReference>
<comment type="function">
    <text evidence="8 10">Involved in DNA repair and in homologous recombination. Binds and assemble on single-stranded DNA to form a nucleoprotein filament. Hydrolyzes ATP in a ssDNA-dependent manner and promotes DNA strand exchange between homologous DNA molecules.</text>
</comment>
<feature type="domain" description="RecA family profile 2" evidence="12">
    <location>
        <begin position="265"/>
        <end position="327"/>
    </location>
</feature>
<dbReference type="EMBL" id="WGGD01000005">
    <property type="protein sequence ID" value="MUN28639.1"/>
    <property type="molecule type" value="Genomic_DNA"/>
</dbReference>
<dbReference type="Pfam" id="PF08423">
    <property type="entry name" value="Rad51"/>
    <property type="match status" value="1"/>
</dbReference>
<dbReference type="InterPro" id="IPR016467">
    <property type="entry name" value="DNA_recomb/repair_RecA-like"/>
</dbReference>
<dbReference type="PANTHER" id="PTHR22942">
    <property type="entry name" value="RECA/RAD51/RADA DNA STRAND-PAIRING FAMILY MEMBER"/>
    <property type="match status" value="1"/>
</dbReference>
<dbReference type="Pfam" id="PF14520">
    <property type="entry name" value="HHH_5"/>
    <property type="match status" value="1"/>
</dbReference>
<dbReference type="RefSeq" id="WP_338116959.1">
    <property type="nucleotide sequence ID" value="NZ_WGGD01000005.1"/>
</dbReference>
<keyword evidence="4 10" id="KW-0227">DNA damage</keyword>
<dbReference type="GO" id="GO:0006310">
    <property type="term" value="P:DNA recombination"/>
    <property type="evidence" value="ECO:0007669"/>
    <property type="project" value="UniProtKB-KW"/>
</dbReference>
<dbReference type="PROSITE" id="PS50163">
    <property type="entry name" value="RECA_3"/>
    <property type="match status" value="1"/>
</dbReference>
<evidence type="ECO:0000256" key="3">
    <source>
        <dbReference type="ARBA" id="ARBA00022741"/>
    </source>
</evidence>
<evidence type="ECO:0000256" key="2">
    <source>
        <dbReference type="ARBA" id="ARBA00018144"/>
    </source>
</evidence>
<dbReference type="GO" id="GO:0006281">
    <property type="term" value="P:DNA repair"/>
    <property type="evidence" value="ECO:0007669"/>
    <property type="project" value="InterPro"/>
</dbReference>
<evidence type="ECO:0000256" key="6">
    <source>
        <dbReference type="ARBA" id="ARBA00023125"/>
    </source>
</evidence>
<comment type="similarity">
    <text evidence="1 10">Belongs to the eukaryotic RecA-like protein family.</text>
</comment>
<dbReference type="InterPro" id="IPR010995">
    <property type="entry name" value="DNA_repair_Rad51/TF_NusA_a-hlx"/>
</dbReference>
<evidence type="ECO:0000256" key="10">
    <source>
        <dbReference type="PIRNR" id="PIRNR005856"/>
    </source>
</evidence>
<evidence type="ECO:0000256" key="8">
    <source>
        <dbReference type="ARBA" id="ARBA00025684"/>
    </source>
</evidence>
<keyword evidence="3" id="KW-0547">Nucleotide-binding</keyword>
<dbReference type="GO" id="GO:0003684">
    <property type="term" value="F:damaged DNA binding"/>
    <property type="evidence" value="ECO:0007669"/>
    <property type="project" value="InterPro"/>
</dbReference>
<keyword evidence="6 10" id="KW-0238">DNA-binding</keyword>
<feature type="domain" description="RecA family profile 1" evidence="11">
    <location>
        <begin position="88"/>
        <end position="260"/>
    </location>
</feature>
<evidence type="ECO:0000256" key="7">
    <source>
        <dbReference type="ARBA" id="ARBA00023172"/>
    </source>
</evidence>
<dbReference type="Gene3D" id="3.40.50.300">
    <property type="entry name" value="P-loop containing nucleotide triphosphate hydrolases"/>
    <property type="match status" value="1"/>
</dbReference>
<organism evidence="13 14">
    <name type="scientific">Sulfuracidifex metallicus DSM 6482 = JCM 9184</name>
    <dbReference type="NCBI Taxonomy" id="523847"/>
    <lineage>
        <taxon>Archaea</taxon>
        <taxon>Thermoproteota</taxon>
        <taxon>Thermoprotei</taxon>
        <taxon>Sulfolobales</taxon>
        <taxon>Sulfolobaceae</taxon>
        <taxon>Sulfuracidifex</taxon>
    </lineage>
</organism>
<dbReference type="Proteomes" id="UP000470772">
    <property type="component" value="Unassembled WGS sequence"/>
</dbReference>
<dbReference type="PROSITE" id="PS50162">
    <property type="entry name" value="RECA_2"/>
    <property type="match status" value="1"/>
</dbReference>
<dbReference type="InterPro" id="IPR003593">
    <property type="entry name" value="AAA+_ATPase"/>
</dbReference>
<evidence type="ECO:0000256" key="9">
    <source>
        <dbReference type="NCBIfam" id="TIGR02236"/>
    </source>
</evidence>
<dbReference type="CDD" id="cd19515">
    <property type="entry name" value="archRadA"/>
    <property type="match status" value="1"/>
</dbReference>